<name>A0ABV7AHS9_9RHOB</name>
<sequence>MPRQEPASGSVVAEALELPAPIVILNDAERGAVRGALLRPCPDGPA</sequence>
<protein>
    <submittedName>
        <fullName evidence="1">Uncharacterized protein</fullName>
    </submittedName>
</protein>
<dbReference type="RefSeq" id="WP_377833630.1">
    <property type="nucleotide sequence ID" value="NZ_JBHRSK010000008.1"/>
</dbReference>
<comment type="caution">
    <text evidence="1">The sequence shown here is derived from an EMBL/GenBank/DDBJ whole genome shotgun (WGS) entry which is preliminary data.</text>
</comment>
<organism evidence="1 2">
    <name type="scientific">Acidimangrovimonas pyrenivorans</name>
    <dbReference type="NCBI Taxonomy" id="2030798"/>
    <lineage>
        <taxon>Bacteria</taxon>
        <taxon>Pseudomonadati</taxon>
        <taxon>Pseudomonadota</taxon>
        <taxon>Alphaproteobacteria</taxon>
        <taxon>Rhodobacterales</taxon>
        <taxon>Paracoccaceae</taxon>
        <taxon>Acidimangrovimonas</taxon>
    </lineage>
</organism>
<reference evidence="2" key="1">
    <citation type="journal article" date="2019" name="Int. J. Syst. Evol. Microbiol.">
        <title>The Global Catalogue of Microorganisms (GCM) 10K type strain sequencing project: providing services to taxonomists for standard genome sequencing and annotation.</title>
        <authorList>
            <consortium name="The Broad Institute Genomics Platform"/>
            <consortium name="The Broad Institute Genome Sequencing Center for Infectious Disease"/>
            <person name="Wu L."/>
            <person name="Ma J."/>
        </authorList>
    </citation>
    <scope>NUCLEOTIDE SEQUENCE [LARGE SCALE GENOMIC DNA]</scope>
    <source>
        <strain evidence="2">KCTC 62192</strain>
    </source>
</reference>
<dbReference type="EMBL" id="JBHRSK010000008">
    <property type="protein sequence ID" value="MFC2968924.1"/>
    <property type="molecule type" value="Genomic_DNA"/>
</dbReference>
<evidence type="ECO:0000313" key="1">
    <source>
        <dbReference type="EMBL" id="MFC2968924.1"/>
    </source>
</evidence>
<proteinExistence type="predicted"/>
<gene>
    <name evidence="1" type="ORF">ACFOES_12530</name>
</gene>
<accession>A0ABV7AHS9</accession>
<keyword evidence="2" id="KW-1185">Reference proteome</keyword>
<dbReference type="Proteomes" id="UP001595443">
    <property type="component" value="Unassembled WGS sequence"/>
</dbReference>
<evidence type="ECO:0000313" key="2">
    <source>
        <dbReference type="Proteomes" id="UP001595443"/>
    </source>
</evidence>